<gene>
    <name evidence="3" type="ORF">L5014_07650</name>
</gene>
<protein>
    <submittedName>
        <fullName evidence="3">DUF4382 domain-containing protein</fullName>
    </submittedName>
</protein>
<evidence type="ECO:0000313" key="3">
    <source>
        <dbReference type="EMBL" id="MCG5073239.1"/>
    </source>
</evidence>
<keyword evidence="4" id="KW-1185">Reference proteome</keyword>
<feature type="chain" id="PRO_5040952405" evidence="1">
    <location>
        <begin position="23"/>
        <end position="387"/>
    </location>
</feature>
<reference evidence="3" key="1">
    <citation type="submission" date="2022-01" db="EMBL/GenBank/DDBJ databases">
        <title>Genome sequence and assembly of Parabukholderia sp. RG36.</title>
        <authorList>
            <person name="Chhetri G."/>
        </authorList>
    </citation>
    <scope>NUCLEOTIDE SEQUENCE</scope>
    <source>
        <strain evidence="3">RG36</strain>
    </source>
</reference>
<sequence>MKNAWKTLACAALTSAWLVACGGGGGSDTSTPTGTLKVSMTDAPACGYNNVYVTVTKIRVNASANAGDNDAGWVDINVANPQKLDLLSLSNGVLADLGQTALPAGQYQQVRLVLAQNTGNTLSNSIIPTGGSEQPLDTPSATQSGYKIIRPFTVQANTLVDLVLDFNACKSIVQRGNGSYALKPVVSATPTVVSGAIAGYVAPNDVGATVYAEQNGQIVKGTVTDNTGQFVLSPLVQSSTQGNYDVVIVKSGETTGIVRSVPVVVNTTTALSTSQTPIALAASASNSVSGTVTPSAAAAVRALQSIDSASYEIASTNANLDTGNYSLTLPTAAPMIGTYSGSLPVALTAAPAAAGQYGIEADAASGATQSSTVNLSAGSQSNVNFSF</sequence>
<feature type="signal peptide" evidence="1">
    <location>
        <begin position="1"/>
        <end position="22"/>
    </location>
</feature>
<evidence type="ECO:0000256" key="1">
    <source>
        <dbReference type="SAM" id="SignalP"/>
    </source>
</evidence>
<feature type="domain" description="DUF4382" evidence="2">
    <location>
        <begin position="33"/>
        <end position="184"/>
    </location>
</feature>
<accession>A0A9X1UE35</accession>
<dbReference type="Proteomes" id="UP001139308">
    <property type="component" value="Unassembled WGS sequence"/>
</dbReference>
<dbReference type="EMBL" id="JAKLJA010000004">
    <property type="protein sequence ID" value="MCG5073239.1"/>
    <property type="molecule type" value="Genomic_DNA"/>
</dbReference>
<dbReference type="Pfam" id="PF14321">
    <property type="entry name" value="DUF4382"/>
    <property type="match status" value="1"/>
</dbReference>
<evidence type="ECO:0000313" key="4">
    <source>
        <dbReference type="Proteomes" id="UP001139308"/>
    </source>
</evidence>
<proteinExistence type="predicted"/>
<name>A0A9X1UE35_9BURK</name>
<dbReference type="InterPro" id="IPR025491">
    <property type="entry name" value="DUF4382"/>
</dbReference>
<comment type="caution">
    <text evidence="3">The sequence shown here is derived from an EMBL/GenBank/DDBJ whole genome shotgun (WGS) entry which is preliminary data.</text>
</comment>
<evidence type="ECO:0000259" key="2">
    <source>
        <dbReference type="Pfam" id="PF14321"/>
    </source>
</evidence>
<keyword evidence="1" id="KW-0732">Signal</keyword>
<dbReference type="PROSITE" id="PS51257">
    <property type="entry name" value="PROKAR_LIPOPROTEIN"/>
    <property type="match status" value="1"/>
</dbReference>
<dbReference type="AlphaFoldDB" id="A0A9X1UE35"/>
<dbReference type="RefSeq" id="WP_238462980.1">
    <property type="nucleotide sequence ID" value="NZ_JAKLJA010000004.1"/>
</dbReference>
<organism evidence="3 4">
    <name type="scientific">Paraburkholderia tagetis</name>
    <dbReference type="NCBI Taxonomy" id="2913261"/>
    <lineage>
        <taxon>Bacteria</taxon>
        <taxon>Pseudomonadati</taxon>
        <taxon>Pseudomonadota</taxon>
        <taxon>Betaproteobacteria</taxon>
        <taxon>Burkholderiales</taxon>
        <taxon>Burkholderiaceae</taxon>
        <taxon>Paraburkholderia</taxon>
    </lineage>
</organism>